<keyword evidence="2" id="KW-1133">Transmembrane helix</keyword>
<dbReference type="Proteomes" id="UP000294927">
    <property type="component" value="Unassembled WGS sequence"/>
</dbReference>
<accession>A0A4V3FTE4</accession>
<dbReference type="AlphaFoldDB" id="A0A4V3FTE4"/>
<feature type="compositionally biased region" description="Low complexity" evidence="1">
    <location>
        <begin position="11"/>
        <end position="22"/>
    </location>
</feature>
<protein>
    <submittedName>
        <fullName evidence="4">Putative regulator of septum formation</fullName>
    </submittedName>
</protein>
<feature type="transmembrane region" description="Helical" evidence="2">
    <location>
        <begin position="28"/>
        <end position="49"/>
    </location>
</feature>
<reference evidence="4 5" key="1">
    <citation type="submission" date="2019-03" db="EMBL/GenBank/DDBJ databases">
        <title>Genomic Encyclopedia of Archaeal and Bacterial Type Strains, Phase II (KMG-II): from individual species to whole genera.</title>
        <authorList>
            <person name="Goeker M."/>
        </authorList>
    </citation>
    <scope>NUCLEOTIDE SEQUENCE [LARGE SCALE GENOMIC DNA]</scope>
    <source>
        <strain evidence="4 5">DSM 45499</strain>
    </source>
</reference>
<evidence type="ECO:0000313" key="5">
    <source>
        <dbReference type="Proteomes" id="UP000294927"/>
    </source>
</evidence>
<evidence type="ECO:0000256" key="2">
    <source>
        <dbReference type="SAM" id="Phobius"/>
    </source>
</evidence>
<evidence type="ECO:0000259" key="3">
    <source>
        <dbReference type="Pfam" id="PF13845"/>
    </source>
</evidence>
<gene>
    <name evidence="4" type="ORF">CLV71_106327</name>
</gene>
<comment type="caution">
    <text evidence="4">The sequence shown here is derived from an EMBL/GenBank/DDBJ whole genome shotgun (WGS) entry which is preliminary data.</text>
</comment>
<keyword evidence="5" id="KW-1185">Reference proteome</keyword>
<name>A0A4V3FTE4_9PSEU</name>
<proteinExistence type="predicted"/>
<evidence type="ECO:0000256" key="1">
    <source>
        <dbReference type="SAM" id="MobiDB-lite"/>
    </source>
</evidence>
<feature type="region of interest" description="Disordered" evidence="1">
    <location>
        <begin position="1"/>
        <end position="22"/>
    </location>
</feature>
<keyword evidence="2" id="KW-0472">Membrane</keyword>
<organism evidence="4 5">
    <name type="scientific">Actinophytocola oryzae</name>
    <dbReference type="NCBI Taxonomy" id="502181"/>
    <lineage>
        <taxon>Bacteria</taxon>
        <taxon>Bacillati</taxon>
        <taxon>Actinomycetota</taxon>
        <taxon>Actinomycetes</taxon>
        <taxon>Pseudonocardiales</taxon>
        <taxon>Pseudonocardiaceae</taxon>
    </lineage>
</organism>
<dbReference type="EMBL" id="SOCP01000006">
    <property type="protein sequence ID" value="TDV50981.1"/>
    <property type="molecule type" value="Genomic_DNA"/>
</dbReference>
<feature type="region of interest" description="Disordered" evidence="1">
    <location>
        <begin position="294"/>
        <end position="324"/>
    </location>
</feature>
<evidence type="ECO:0000313" key="4">
    <source>
        <dbReference type="EMBL" id="TDV50981.1"/>
    </source>
</evidence>
<keyword evidence="2" id="KW-0812">Transmembrane</keyword>
<dbReference type="Pfam" id="PF13845">
    <property type="entry name" value="Septum_form"/>
    <property type="match status" value="1"/>
</dbReference>
<sequence>MRNAGIMDPMSGRVGRSSSRGSTLKTRLVMAGAFVGALAVLSMSMLFSWPVSVKGAADTAAEEAAAAFDSPSGTCLDWPNEAPQNMRRVPCKEPHTFEVTSNIEIASDYPSSAPPPNDAGWQQIVTERCSEVGARYVGGTLDPYGKYTVGALKPTADQWREGDRKLRCGLQRVTPSGKRLLATTGTAAKQDQSNVHDPGTCFALVNKQEVGDPVDCAKEHSYEVVGHVDLSQVFPGEYPSEDQQREKTVDLCPPVAAQYTGSKDLNALSLSLYSDTLKQESWAAGSRKVNCKVGALEPDGSLRPVRGSVKAQPAPKTSTPPSSK</sequence>
<dbReference type="InterPro" id="IPR026004">
    <property type="entry name" value="Septum_form"/>
</dbReference>
<feature type="domain" description="Septum formation-related" evidence="3">
    <location>
        <begin position="73"/>
        <end position="291"/>
    </location>
</feature>
<feature type="compositionally biased region" description="Low complexity" evidence="1">
    <location>
        <begin position="315"/>
        <end position="324"/>
    </location>
</feature>